<feature type="non-terminal residue" evidence="4">
    <location>
        <position position="268"/>
    </location>
</feature>
<name>A0A428QA70_9HYPO</name>
<dbReference type="Pfam" id="PF01734">
    <property type="entry name" value="Patatin"/>
    <property type="match status" value="1"/>
</dbReference>
<keyword evidence="2" id="KW-0378">Hydrolase</keyword>
<gene>
    <name evidence="4" type="ORF">CEP51_013512</name>
</gene>
<feature type="short sequence motif" description="GXGXXG" evidence="2">
    <location>
        <begin position="23"/>
        <end position="28"/>
    </location>
</feature>
<dbReference type="GO" id="GO:0047499">
    <property type="term" value="F:calcium-independent phospholipase A2 activity"/>
    <property type="evidence" value="ECO:0007669"/>
    <property type="project" value="TreeGrafter"/>
</dbReference>
<dbReference type="GO" id="GO:0046486">
    <property type="term" value="P:glycerolipid metabolic process"/>
    <property type="evidence" value="ECO:0007669"/>
    <property type="project" value="UniProtKB-ARBA"/>
</dbReference>
<dbReference type="Gene3D" id="3.40.1090.10">
    <property type="entry name" value="Cytosolic phospholipase A2 catalytic domain"/>
    <property type="match status" value="1"/>
</dbReference>
<dbReference type="GO" id="GO:0016042">
    <property type="term" value="P:lipid catabolic process"/>
    <property type="evidence" value="ECO:0007669"/>
    <property type="project" value="UniProtKB-UniRule"/>
</dbReference>
<dbReference type="PANTHER" id="PTHR24185:SF8">
    <property type="entry name" value="PNPLA DOMAIN-CONTAINING PROTEIN"/>
    <property type="match status" value="1"/>
</dbReference>
<feature type="short sequence motif" description="GXSXG" evidence="2">
    <location>
        <begin position="57"/>
        <end position="61"/>
    </location>
</feature>
<feature type="active site" description="Proton acceptor" evidence="2">
    <location>
        <position position="234"/>
    </location>
</feature>
<evidence type="ECO:0000256" key="2">
    <source>
        <dbReference type="PROSITE-ProRule" id="PRU01161"/>
    </source>
</evidence>
<keyword evidence="5" id="KW-1185">Reference proteome</keyword>
<dbReference type="EMBL" id="NKCL01000563">
    <property type="protein sequence ID" value="RSL62169.1"/>
    <property type="molecule type" value="Genomic_DNA"/>
</dbReference>
<comment type="caution">
    <text evidence="4">The sequence shown here is derived from an EMBL/GenBank/DDBJ whole genome shotgun (WGS) entry which is preliminary data.</text>
</comment>
<dbReference type="GO" id="GO:0019369">
    <property type="term" value="P:arachidonate metabolic process"/>
    <property type="evidence" value="ECO:0007669"/>
    <property type="project" value="TreeGrafter"/>
</dbReference>
<proteinExistence type="predicted"/>
<feature type="domain" description="PNPLA" evidence="3">
    <location>
        <begin position="19"/>
        <end position="247"/>
    </location>
</feature>
<dbReference type="GO" id="GO:0016020">
    <property type="term" value="C:membrane"/>
    <property type="evidence" value="ECO:0007669"/>
    <property type="project" value="TreeGrafter"/>
</dbReference>
<dbReference type="AlphaFoldDB" id="A0A428QA70"/>
<dbReference type="PANTHER" id="PTHR24185">
    <property type="entry name" value="CALCIUM-INDEPENDENT PHOSPHOLIPASE A2-GAMMA"/>
    <property type="match status" value="1"/>
</dbReference>
<dbReference type="PROSITE" id="PS51635">
    <property type="entry name" value="PNPLA"/>
    <property type="match status" value="1"/>
</dbReference>
<feature type="active site" description="Nucleophile" evidence="2">
    <location>
        <position position="59"/>
    </location>
</feature>
<sequence>MPEDVCIRMHPPTVGAGILCIDGGGIRGTMPLQIMKRIQDRIALPIPLQRFIKVAFGISSGGLIVADMFINGSSIEDSSDKFEALAKHVFQRRKYANASFLPKFLTGLLPLLIDSLPPLPSFLYLMDIAVSYFTDGLYPSRNMEDALKRVFSSDRSMLGISNATVTGTLVGLPAATVDKRPKCRIFSNYHGGDQDSRPKEGDRQPRLWEIARAISAAPGVFPPQHINGVGTFQDAGPLENDPLISALTAAATAFPLLEEPDFVVSLGT</sequence>
<keyword evidence="2" id="KW-0442">Lipid degradation</keyword>
<comment type="caution">
    <text evidence="2">Lacks conserved residue(s) required for the propagation of feature annotation.</text>
</comment>
<reference evidence="4 5" key="1">
    <citation type="submission" date="2017-06" db="EMBL/GenBank/DDBJ databases">
        <title>Comparative genomic analysis of Ambrosia Fusariam Clade fungi.</title>
        <authorList>
            <person name="Stajich J.E."/>
            <person name="Carrillo J."/>
            <person name="Kijimoto T."/>
            <person name="Eskalen A."/>
            <person name="O'Donnell K."/>
            <person name="Kasson M."/>
        </authorList>
    </citation>
    <scope>NUCLEOTIDE SEQUENCE [LARGE SCALE GENOMIC DNA]</scope>
    <source>
        <strain evidence="4 5">NRRL62606</strain>
    </source>
</reference>
<evidence type="ECO:0000313" key="5">
    <source>
        <dbReference type="Proteomes" id="UP000287972"/>
    </source>
</evidence>
<dbReference type="Proteomes" id="UP000287972">
    <property type="component" value="Unassembled WGS sequence"/>
</dbReference>
<accession>A0A428QA70</accession>
<dbReference type="SUPFAM" id="SSF52151">
    <property type="entry name" value="FabD/lysophospholipase-like"/>
    <property type="match status" value="1"/>
</dbReference>
<evidence type="ECO:0000313" key="4">
    <source>
        <dbReference type="EMBL" id="RSL62169.1"/>
    </source>
</evidence>
<protein>
    <recommendedName>
        <fullName evidence="3">PNPLA domain-containing protein</fullName>
    </recommendedName>
</protein>
<dbReference type="InterPro" id="IPR016035">
    <property type="entry name" value="Acyl_Trfase/lysoPLipase"/>
</dbReference>
<keyword evidence="1 2" id="KW-0443">Lipid metabolism</keyword>
<evidence type="ECO:0000256" key="1">
    <source>
        <dbReference type="ARBA" id="ARBA00023098"/>
    </source>
</evidence>
<dbReference type="InterPro" id="IPR002641">
    <property type="entry name" value="PNPLA_dom"/>
</dbReference>
<organism evidence="4 5">
    <name type="scientific">Fusarium floridanum</name>
    <dbReference type="NCBI Taxonomy" id="1325733"/>
    <lineage>
        <taxon>Eukaryota</taxon>
        <taxon>Fungi</taxon>
        <taxon>Dikarya</taxon>
        <taxon>Ascomycota</taxon>
        <taxon>Pezizomycotina</taxon>
        <taxon>Sordariomycetes</taxon>
        <taxon>Hypocreomycetidae</taxon>
        <taxon>Hypocreales</taxon>
        <taxon>Nectriaceae</taxon>
        <taxon>Fusarium</taxon>
        <taxon>Fusarium solani species complex</taxon>
    </lineage>
</organism>
<dbReference type="CDD" id="cd07199">
    <property type="entry name" value="Pat17_PNPLA8_PNPLA9_like"/>
    <property type="match status" value="1"/>
</dbReference>
<evidence type="ECO:0000259" key="3">
    <source>
        <dbReference type="PROSITE" id="PS51635"/>
    </source>
</evidence>